<gene>
    <name evidence="1" type="ORF">GGR43_004580</name>
</gene>
<name>A0A7W6BKP1_9SPHN</name>
<evidence type="ECO:0000313" key="1">
    <source>
        <dbReference type="EMBL" id="MBB3928835.1"/>
    </source>
</evidence>
<protein>
    <recommendedName>
        <fullName evidence="3">DUF2213 domain-containing protein</fullName>
    </recommendedName>
</protein>
<accession>A0A7W6BKP1</accession>
<evidence type="ECO:0008006" key="3">
    <source>
        <dbReference type="Google" id="ProtNLM"/>
    </source>
</evidence>
<dbReference type="Proteomes" id="UP000571950">
    <property type="component" value="Unassembled WGS sequence"/>
</dbReference>
<evidence type="ECO:0000313" key="2">
    <source>
        <dbReference type="Proteomes" id="UP000571950"/>
    </source>
</evidence>
<reference evidence="1 2" key="1">
    <citation type="submission" date="2020-08" db="EMBL/GenBank/DDBJ databases">
        <title>Genomic Encyclopedia of Type Strains, Phase IV (KMG-IV): sequencing the most valuable type-strain genomes for metagenomic binning, comparative biology and taxonomic classification.</title>
        <authorList>
            <person name="Goeker M."/>
        </authorList>
    </citation>
    <scope>NUCLEOTIDE SEQUENCE [LARGE SCALE GENOMIC DNA]</scope>
    <source>
        <strain evidence="1 2">DSM 26189</strain>
    </source>
</reference>
<comment type="caution">
    <text evidence="1">The sequence shown here is derived from an EMBL/GenBank/DDBJ whole genome shotgun (WGS) entry which is preliminary data.</text>
</comment>
<organism evidence="1 2">
    <name type="scientific">Sphingobium jiangsuense</name>
    <dbReference type="NCBI Taxonomy" id="870476"/>
    <lineage>
        <taxon>Bacteria</taxon>
        <taxon>Pseudomonadati</taxon>
        <taxon>Pseudomonadota</taxon>
        <taxon>Alphaproteobacteria</taxon>
        <taxon>Sphingomonadales</taxon>
        <taxon>Sphingomonadaceae</taxon>
        <taxon>Sphingobium</taxon>
    </lineage>
</organism>
<dbReference type="EMBL" id="JACIDT010000037">
    <property type="protein sequence ID" value="MBB3928835.1"/>
    <property type="molecule type" value="Genomic_DNA"/>
</dbReference>
<proteinExistence type="predicted"/>
<sequence length="271" mass="28610">MITLMDRAPLERVRKLADGRIAAVARFARSGVYTYSGAEVGEPHIPIVNVYRPDDEVFSQDAMASFAHQAVTFDHPADGVSPANWKKVAVGFTEGRVARDGGFVEIPLMLADAEAIAAYERGEARELSAGYNCELLWGDGVAPDGTPYQAKQAHIRGNHIALVPQGRAGSACRIGDSLASGASAMFTDAERAFADSDAGREAIARAKSAHDLNAGREGFRPFSDADALAAIRAASSTGHSIMDQNALDQASAASDAAYARSAADLNAWRNS</sequence>
<dbReference type="RefSeq" id="WP_188074011.1">
    <property type="nucleotide sequence ID" value="NZ_BSPS01000196.1"/>
</dbReference>
<keyword evidence="2" id="KW-1185">Reference proteome</keyword>
<dbReference type="AlphaFoldDB" id="A0A7W6BKP1"/>
<dbReference type="InterPro" id="IPR016913">
    <property type="entry name" value="UCP029215"/>
</dbReference>
<dbReference type="Pfam" id="PF09979">
    <property type="entry name" value="DUF2213"/>
    <property type="match status" value="1"/>
</dbReference>